<keyword evidence="6" id="KW-0808">Transferase</keyword>
<dbReference type="PROSITE" id="PS00324">
    <property type="entry name" value="ASPARTOKINASE"/>
    <property type="match status" value="1"/>
</dbReference>
<evidence type="ECO:0000256" key="10">
    <source>
        <dbReference type="ARBA" id="ARBA00023154"/>
    </source>
</evidence>
<dbReference type="UniPathway" id="UPA00051">
    <property type="reaction ID" value="UER00462"/>
</dbReference>
<keyword evidence="7" id="KW-0547">Nucleotide-binding</keyword>
<dbReference type="NCBIfam" id="TIGR00657">
    <property type="entry name" value="asp_kinases"/>
    <property type="match status" value="1"/>
</dbReference>
<dbReference type="GO" id="GO:0009088">
    <property type="term" value="P:threonine biosynthetic process"/>
    <property type="evidence" value="ECO:0007669"/>
    <property type="project" value="UniProtKB-UniPathway"/>
</dbReference>
<comment type="pathway">
    <text evidence="2">Amino-acid biosynthesis; L-threonine biosynthesis; L-threonine from L-aspartate: step 1/5.</text>
</comment>
<evidence type="ECO:0000256" key="1">
    <source>
        <dbReference type="ARBA" id="ARBA00004986"/>
    </source>
</evidence>
<evidence type="ECO:0000256" key="11">
    <source>
        <dbReference type="ARBA" id="ARBA00047872"/>
    </source>
</evidence>
<comment type="catalytic activity">
    <reaction evidence="11">
        <text>L-aspartate + ATP = 4-phospho-L-aspartate + ADP</text>
        <dbReference type="Rhea" id="RHEA:23776"/>
        <dbReference type="ChEBI" id="CHEBI:29991"/>
        <dbReference type="ChEBI" id="CHEBI:30616"/>
        <dbReference type="ChEBI" id="CHEBI:57535"/>
        <dbReference type="ChEBI" id="CHEBI:456216"/>
        <dbReference type="EC" id="2.7.2.4"/>
    </reaction>
</comment>
<dbReference type="GO" id="GO:0009089">
    <property type="term" value="P:lysine biosynthetic process via diaminopimelate"/>
    <property type="evidence" value="ECO:0007669"/>
    <property type="project" value="InterPro"/>
</dbReference>
<dbReference type="Pfam" id="PF00696">
    <property type="entry name" value="AA_kinase"/>
    <property type="match status" value="1"/>
</dbReference>
<dbReference type="GO" id="GO:0004072">
    <property type="term" value="F:aspartate kinase activity"/>
    <property type="evidence" value="ECO:0007669"/>
    <property type="project" value="UniProtKB-EC"/>
</dbReference>
<evidence type="ECO:0000256" key="3">
    <source>
        <dbReference type="ARBA" id="ARBA00010122"/>
    </source>
</evidence>
<dbReference type="SUPFAM" id="SSF53633">
    <property type="entry name" value="Carbamate kinase-like"/>
    <property type="match status" value="1"/>
</dbReference>
<dbReference type="GO" id="GO:0005524">
    <property type="term" value="F:ATP binding"/>
    <property type="evidence" value="ECO:0007669"/>
    <property type="project" value="UniProtKB-KW"/>
</dbReference>
<keyword evidence="9" id="KW-0067">ATP-binding</keyword>
<dbReference type="InterPro" id="IPR041740">
    <property type="entry name" value="AKii-LysC-BS"/>
</dbReference>
<dbReference type="PROSITE" id="PS51671">
    <property type="entry name" value="ACT"/>
    <property type="match status" value="2"/>
</dbReference>
<dbReference type="InterPro" id="IPR036393">
    <property type="entry name" value="AceGlu_kinase-like_sf"/>
</dbReference>
<dbReference type="InterPro" id="IPR001341">
    <property type="entry name" value="Asp_kinase"/>
</dbReference>
<reference evidence="13" key="1">
    <citation type="submission" date="2018-05" db="EMBL/GenBank/DDBJ databases">
        <authorList>
            <person name="Lanie J.A."/>
            <person name="Ng W.-L."/>
            <person name="Kazmierczak K.M."/>
            <person name="Andrzejewski T.M."/>
            <person name="Davidsen T.M."/>
            <person name="Wayne K.J."/>
            <person name="Tettelin H."/>
            <person name="Glass J.I."/>
            <person name="Rusch D."/>
            <person name="Podicherti R."/>
            <person name="Tsui H.-C.T."/>
            <person name="Winkler M.E."/>
        </authorList>
    </citation>
    <scope>NUCLEOTIDE SEQUENCE</scope>
</reference>
<proteinExistence type="inferred from homology"/>
<evidence type="ECO:0000256" key="7">
    <source>
        <dbReference type="ARBA" id="ARBA00022741"/>
    </source>
</evidence>
<keyword evidence="8" id="KW-0418">Kinase</keyword>
<dbReference type="GO" id="GO:0009090">
    <property type="term" value="P:homoserine biosynthetic process"/>
    <property type="evidence" value="ECO:0007669"/>
    <property type="project" value="TreeGrafter"/>
</dbReference>
<dbReference type="Gene3D" id="3.30.2130.10">
    <property type="entry name" value="VC0802-like"/>
    <property type="match status" value="1"/>
</dbReference>
<gene>
    <name evidence="13" type="ORF">METZ01_LOCUS229673</name>
</gene>
<dbReference type="PIRSF" id="PIRSF000726">
    <property type="entry name" value="Asp_kin"/>
    <property type="match status" value="1"/>
</dbReference>
<evidence type="ECO:0000256" key="6">
    <source>
        <dbReference type="ARBA" id="ARBA00022679"/>
    </source>
</evidence>
<dbReference type="CDD" id="cd04261">
    <property type="entry name" value="AAK_AKii-LysC-BS"/>
    <property type="match status" value="1"/>
</dbReference>
<dbReference type="InterPro" id="IPR018042">
    <property type="entry name" value="Aspartate_kinase_CS"/>
</dbReference>
<dbReference type="EMBL" id="UINC01056600">
    <property type="protein sequence ID" value="SVB76819.1"/>
    <property type="molecule type" value="Genomic_DNA"/>
</dbReference>
<evidence type="ECO:0000256" key="2">
    <source>
        <dbReference type="ARBA" id="ARBA00005139"/>
    </source>
</evidence>
<evidence type="ECO:0000256" key="9">
    <source>
        <dbReference type="ARBA" id="ARBA00022840"/>
    </source>
</evidence>
<evidence type="ECO:0000256" key="4">
    <source>
        <dbReference type="ARBA" id="ARBA00013059"/>
    </source>
</evidence>
<dbReference type="FunFam" id="3.30.2130.10:FF:000001">
    <property type="entry name" value="Bifunctional aspartokinase/homoserine dehydrogenase"/>
    <property type="match status" value="1"/>
</dbReference>
<dbReference type="NCBIfam" id="NF005155">
    <property type="entry name" value="PRK06635.1-4"/>
    <property type="match status" value="1"/>
</dbReference>
<dbReference type="CDD" id="cd04913">
    <property type="entry name" value="ACT_AKii-LysC-BS-like_1"/>
    <property type="match status" value="1"/>
</dbReference>
<dbReference type="CDD" id="cd04923">
    <property type="entry name" value="ACT_AK-LysC-DapG-like_2"/>
    <property type="match status" value="1"/>
</dbReference>
<evidence type="ECO:0000256" key="8">
    <source>
        <dbReference type="ARBA" id="ARBA00022777"/>
    </source>
</evidence>
<dbReference type="InterPro" id="IPR045865">
    <property type="entry name" value="ACT-like_dom_sf"/>
</dbReference>
<dbReference type="PANTHER" id="PTHR21499:SF3">
    <property type="entry name" value="ASPARTOKINASE"/>
    <property type="match status" value="1"/>
</dbReference>
<comment type="pathway">
    <text evidence="1">Amino-acid biosynthesis; L-methionine biosynthesis via de novo pathway; L-homoserine from L-aspartate: step 1/3.</text>
</comment>
<dbReference type="SUPFAM" id="SSF55021">
    <property type="entry name" value="ACT-like"/>
    <property type="match status" value="2"/>
</dbReference>
<dbReference type="Gene3D" id="3.40.1160.10">
    <property type="entry name" value="Acetylglutamate kinase-like"/>
    <property type="match status" value="1"/>
</dbReference>
<sequence>MPLIVLKFGGTSVGSCDKIIKVAKLVKQYYDQKNKVIVVSSAMGGATDDLIKKSKKISNTFEKSEQDVLVSTGEQITCSLLAGALIDLGLKSRSWLSWQLPILTEGSHTSSRIKKINIKEVLSFIKKGGIPVITGFQGVSIDRRVTTIGRGGSDASAIAIAKFFGADRCVIYTDVDGVYTTDPKVNSKAKQIDKISYEEMLEMASLGAKVMQPSSIQDAMLNNIKIDIRSTFSKNLGTKITDEINVISKKAITGISYTKDIAKITVIGVKDKPGVASEMFKPLKEINLDMIVQSSSADKGETDITFTIKREDIKKAINLLKKNKKISYEKIIQNDKVSKVSVVGVGMITQPGVAQKFFNALAKEKINIMVISTSEIKISVLIDRQHTNKAVKVLHKEFDLE</sequence>
<organism evidence="13">
    <name type="scientific">marine metagenome</name>
    <dbReference type="NCBI Taxonomy" id="408172"/>
    <lineage>
        <taxon>unclassified sequences</taxon>
        <taxon>metagenomes</taxon>
        <taxon>ecological metagenomes</taxon>
    </lineage>
</organism>
<feature type="domain" description="ACT" evidence="12">
    <location>
        <begin position="342"/>
        <end position="401"/>
    </location>
</feature>
<dbReference type="AlphaFoldDB" id="A0A382GP96"/>
<accession>A0A382GP96</accession>
<dbReference type="InterPro" id="IPR054352">
    <property type="entry name" value="ACT_Aspartokinase"/>
</dbReference>
<dbReference type="InterPro" id="IPR001048">
    <property type="entry name" value="Asp/Glu/Uridylate_kinase"/>
</dbReference>
<dbReference type="PANTHER" id="PTHR21499">
    <property type="entry name" value="ASPARTATE KINASE"/>
    <property type="match status" value="1"/>
</dbReference>
<dbReference type="UniPathway" id="UPA00050">
    <property type="reaction ID" value="UER00461"/>
</dbReference>
<evidence type="ECO:0000256" key="5">
    <source>
        <dbReference type="ARBA" id="ARBA00022605"/>
    </source>
</evidence>
<protein>
    <recommendedName>
        <fullName evidence="4">aspartate kinase</fullName>
        <ecNumber evidence="4">2.7.2.4</ecNumber>
    </recommendedName>
</protein>
<feature type="domain" description="ACT" evidence="12">
    <location>
        <begin position="264"/>
        <end position="337"/>
    </location>
</feature>
<evidence type="ECO:0000313" key="13">
    <source>
        <dbReference type="EMBL" id="SVB76819.1"/>
    </source>
</evidence>
<dbReference type="GO" id="GO:0005829">
    <property type="term" value="C:cytosol"/>
    <property type="evidence" value="ECO:0007669"/>
    <property type="project" value="TreeGrafter"/>
</dbReference>
<keyword evidence="5" id="KW-0028">Amino-acid biosynthesis</keyword>
<dbReference type="Pfam" id="PF22468">
    <property type="entry name" value="ACT_9"/>
    <property type="match status" value="2"/>
</dbReference>
<dbReference type="InterPro" id="IPR005260">
    <property type="entry name" value="Asp_kin_monofn"/>
</dbReference>
<dbReference type="InterPro" id="IPR002912">
    <property type="entry name" value="ACT_dom"/>
</dbReference>
<keyword evidence="10" id="KW-0457">Lysine biosynthesis</keyword>
<dbReference type="EC" id="2.7.2.4" evidence="4"/>
<dbReference type="NCBIfam" id="NF005154">
    <property type="entry name" value="PRK06635.1-2"/>
    <property type="match status" value="1"/>
</dbReference>
<comment type="similarity">
    <text evidence="3">Belongs to the aspartokinase family.</text>
</comment>
<evidence type="ECO:0000259" key="12">
    <source>
        <dbReference type="PROSITE" id="PS51671"/>
    </source>
</evidence>
<name>A0A382GP96_9ZZZZ</name>